<organism evidence="3 4">
    <name type="scientific">Pseudonocardia xinjiangensis</name>
    <dbReference type="NCBI Taxonomy" id="75289"/>
    <lineage>
        <taxon>Bacteria</taxon>
        <taxon>Bacillati</taxon>
        <taxon>Actinomycetota</taxon>
        <taxon>Actinomycetes</taxon>
        <taxon>Pseudonocardiales</taxon>
        <taxon>Pseudonocardiaceae</taxon>
        <taxon>Pseudonocardia</taxon>
    </lineage>
</organism>
<evidence type="ECO:0000313" key="4">
    <source>
        <dbReference type="Proteomes" id="UP001296706"/>
    </source>
</evidence>
<proteinExistence type="predicted"/>
<keyword evidence="2" id="KW-1133">Transmembrane helix</keyword>
<comment type="caution">
    <text evidence="3">The sequence shown here is derived from an EMBL/GenBank/DDBJ whole genome shotgun (WGS) entry which is preliminary data.</text>
</comment>
<feature type="transmembrane region" description="Helical" evidence="2">
    <location>
        <begin position="6"/>
        <end position="22"/>
    </location>
</feature>
<accession>A0ABX1RPK7</accession>
<keyword evidence="2" id="KW-0472">Membrane</keyword>
<keyword evidence="2" id="KW-0812">Transmembrane</keyword>
<reference evidence="3 4" key="1">
    <citation type="submission" date="2020-04" db="EMBL/GenBank/DDBJ databases">
        <authorList>
            <person name="Klaysubun C."/>
            <person name="Duangmal K."/>
            <person name="Lipun K."/>
        </authorList>
    </citation>
    <scope>NUCLEOTIDE SEQUENCE [LARGE SCALE GENOMIC DNA]</scope>
    <source>
        <strain evidence="3 4">JCM 11839</strain>
    </source>
</reference>
<feature type="region of interest" description="Disordered" evidence="1">
    <location>
        <begin position="30"/>
        <end position="57"/>
    </location>
</feature>
<dbReference type="Proteomes" id="UP001296706">
    <property type="component" value="Unassembled WGS sequence"/>
</dbReference>
<dbReference type="EMBL" id="JAAXKY010000126">
    <property type="protein sequence ID" value="NMH81035.1"/>
    <property type="molecule type" value="Genomic_DNA"/>
</dbReference>
<evidence type="ECO:0000313" key="3">
    <source>
        <dbReference type="EMBL" id="NMH81035.1"/>
    </source>
</evidence>
<protein>
    <submittedName>
        <fullName evidence="3">Uncharacterized protein</fullName>
    </submittedName>
</protein>
<sequence length="57" mass="5914">MVVHLLLTALLPPVIIVLALMLERVEEHLGRPAAGGRSAAPERDSSALAEPAASSTD</sequence>
<name>A0ABX1RPK7_9PSEU</name>
<evidence type="ECO:0000256" key="2">
    <source>
        <dbReference type="SAM" id="Phobius"/>
    </source>
</evidence>
<dbReference type="RefSeq" id="WP_169399078.1">
    <property type="nucleotide sequence ID" value="NZ_BAAAJH010000010.1"/>
</dbReference>
<gene>
    <name evidence="3" type="ORF">HF577_28575</name>
</gene>
<evidence type="ECO:0000256" key="1">
    <source>
        <dbReference type="SAM" id="MobiDB-lite"/>
    </source>
</evidence>
<keyword evidence="4" id="KW-1185">Reference proteome</keyword>